<dbReference type="WBParaSite" id="PSU_v2.g8593.t1">
    <property type="protein sequence ID" value="PSU_v2.g8593.t1"/>
    <property type="gene ID" value="PSU_v2.g8593"/>
</dbReference>
<organism evidence="1 2">
    <name type="scientific">Panagrolaimus superbus</name>
    <dbReference type="NCBI Taxonomy" id="310955"/>
    <lineage>
        <taxon>Eukaryota</taxon>
        <taxon>Metazoa</taxon>
        <taxon>Ecdysozoa</taxon>
        <taxon>Nematoda</taxon>
        <taxon>Chromadorea</taxon>
        <taxon>Rhabditida</taxon>
        <taxon>Tylenchina</taxon>
        <taxon>Panagrolaimomorpha</taxon>
        <taxon>Panagrolaimoidea</taxon>
        <taxon>Panagrolaimidae</taxon>
        <taxon>Panagrolaimus</taxon>
    </lineage>
</organism>
<sequence length="83" mass="9265">METNKRGLDGDIGVSDNVIVNIEESMSRVSIENADGVMNEARTALRRYVQRKYGITGAIGYQKVVGQRDRIVDRVQHGSIEND</sequence>
<evidence type="ECO:0000313" key="2">
    <source>
        <dbReference type="WBParaSite" id="PSU_v2.g8593.t1"/>
    </source>
</evidence>
<name>A0A914ZE98_9BILA</name>
<accession>A0A914ZE98</accession>
<protein>
    <submittedName>
        <fullName evidence="2">Uncharacterized protein</fullName>
    </submittedName>
</protein>
<keyword evidence="1" id="KW-1185">Reference proteome</keyword>
<dbReference type="AlphaFoldDB" id="A0A914ZE98"/>
<proteinExistence type="predicted"/>
<evidence type="ECO:0000313" key="1">
    <source>
        <dbReference type="Proteomes" id="UP000887577"/>
    </source>
</evidence>
<reference evidence="2" key="1">
    <citation type="submission" date="2022-11" db="UniProtKB">
        <authorList>
            <consortium name="WormBaseParasite"/>
        </authorList>
    </citation>
    <scope>IDENTIFICATION</scope>
</reference>
<dbReference type="Proteomes" id="UP000887577">
    <property type="component" value="Unplaced"/>
</dbReference>